<proteinExistence type="predicted"/>
<reference evidence="3 4" key="1">
    <citation type="submission" date="2019-11" db="EMBL/GenBank/DDBJ databases">
        <authorList>
            <person name="Lang L."/>
        </authorList>
    </citation>
    <scope>NUCLEOTIDE SEQUENCE [LARGE SCALE GENOMIC DNA]</scope>
    <source>
        <strain evidence="3 4">YIM 132242</strain>
    </source>
</reference>
<dbReference type="SUPFAM" id="SSF56935">
    <property type="entry name" value="Porins"/>
    <property type="match status" value="1"/>
</dbReference>
<dbReference type="Proteomes" id="UP000481417">
    <property type="component" value="Unassembled WGS sequence"/>
</dbReference>
<organism evidence="3 4">
    <name type="scientific">Paracoccus lichenicola</name>
    <dbReference type="NCBI Taxonomy" id="2665644"/>
    <lineage>
        <taxon>Bacteria</taxon>
        <taxon>Pseudomonadati</taxon>
        <taxon>Pseudomonadota</taxon>
        <taxon>Alphaproteobacteria</taxon>
        <taxon>Rhodobacterales</taxon>
        <taxon>Paracoccaceae</taxon>
        <taxon>Paracoccus</taxon>
    </lineage>
</organism>
<dbReference type="GO" id="GO:0006629">
    <property type="term" value="P:lipid metabolic process"/>
    <property type="evidence" value="ECO:0007669"/>
    <property type="project" value="InterPro"/>
</dbReference>
<gene>
    <name evidence="3" type="ORF">GIY56_13085</name>
</gene>
<comment type="caution">
    <text evidence="3">The sequence shown here is derived from an EMBL/GenBank/DDBJ whole genome shotgun (WGS) entry which is preliminary data.</text>
</comment>
<evidence type="ECO:0000313" key="3">
    <source>
        <dbReference type="EMBL" id="MTE01218.1"/>
    </source>
</evidence>
<evidence type="ECO:0000313" key="4">
    <source>
        <dbReference type="Proteomes" id="UP000481417"/>
    </source>
</evidence>
<sequence>MRTNRMRMSRFSRTARAGCSALAIALAAAPGSGLAQDRQGCALTDGALPEGCSHANAGTVVARPAPANAAHEAAGDLGDLGFSISIDAALVASDAPDAADAAPRRTIAGAPAALDRLRAMDHDLDRLGLRVQVDGLGARPMLNLSTTDLRTAYPAGERVEFRSFSNYPAWIARAEVVVTDPEHPGRPLAVLPTRPNGVTAWTMPAQGPETLFYTLRVYDGDGRLDETAPLPLTRGAAGGPDLTGPVIAAGEAEDRTARRGIPVRGAVVTVSGEALPPNARLTVMGEEVLADADRRFVLQRIMPPGDHGLAIAMGGQSQIRSVTVPQREFFATGIAEVTLGRDLANDENWRFGRLSGFLQGVRADGTRLTASVDTRDTELRDIFGHATRRFPDQVLRQIEDRDVWTTTGDDSATEDLAPTSGRLFVRVEDDRSHAMWGDFRPEGDLDRMVRTDRTLYGASAGWQSRDVAVDGGPRRRIAAYAASTDRLSQRDVFRGTGGSAYFLSHRDIESGTETLLVEVRNPVTNTVVSSRRLVEGQDYRIDYVQGVVILNEPLQPSANGPGLVQDSALGDHVVNLVAQYDYVPASGGESGSNHGARAEAWATPALRLGSTLAQDGAGTADNRLAGVDLLWTGGADSWLSAEIAQSQGPGFGQTLSLTGGLDRDPQGPAARAEGQRARGMRVQARLDLADLGGEGHVAVLADRRDRGFSAPDWTVGAGQRSEELDGRVAIGGATALTLGGERFRDDEGRRDNRARLGIDRMLSAAWQLEAEVAQRDSAHPGSLVGGENGDSTDAALRLTWHRGDDLSVWAFGQANLSRSGDLLADNRLGLGAEAAITGNLRALAELSHGTQGLAGRAGLAWQADAASTYTLGWREDPTRIDDLSSGERRGLTFGAQRRINDDWAYTTETVQSGVTGRRSLASTYGVSYTPDARWRHDAGLVTGRTREHDGTVLRRTGFSLGTAFSDGEDRSARLRGEWRRERPDEPARLARRETWMVAGDFTWRASDDWRLVGELDSVISQGEEDLRDGRYVEARLGYAYRPVASDRLNALFSYTYLQDLPGADQVNIDGDADGPRQRSHILNAAVTYDLDQRWTLGVKYGYRMRRQAERDDSDFTRSRAHLGILRLDYRIVFRWDAMGEVRAFHAPQAGMTEYGALLGIYREITPHARLGLGYLWGGVSDDLRTVEKAKEGVFVNLIGKF</sequence>
<accession>A0A6L6HV95</accession>
<protein>
    <recommendedName>
        <fullName evidence="2">PI-PLC Y-box domain-containing protein</fullName>
    </recommendedName>
</protein>
<dbReference type="GO" id="GO:0035556">
    <property type="term" value="P:intracellular signal transduction"/>
    <property type="evidence" value="ECO:0007669"/>
    <property type="project" value="InterPro"/>
</dbReference>
<dbReference type="InterPro" id="IPR001711">
    <property type="entry name" value="PLipase_C_Pinositol-sp_Y"/>
</dbReference>
<feature type="chain" id="PRO_5026837553" description="PI-PLC Y-box domain-containing protein" evidence="1">
    <location>
        <begin position="36"/>
        <end position="1201"/>
    </location>
</feature>
<dbReference type="InterPro" id="IPR025737">
    <property type="entry name" value="FApF"/>
</dbReference>
<feature type="signal peptide" evidence="1">
    <location>
        <begin position="1"/>
        <end position="35"/>
    </location>
</feature>
<feature type="domain" description="PI-PLC Y-box" evidence="2">
    <location>
        <begin position="141"/>
        <end position="190"/>
    </location>
</feature>
<dbReference type="PROSITE" id="PS50008">
    <property type="entry name" value="PIPLC_Y_DOMAIN"/>
    <property type="match status" value="1"/>
</dbReference>
<dbReference type="AlphaFoldDB" id="A0A6L6HV95"/>
<evidence type="ECO:0000256" key="1">
    <source>
        <dbReference type="SAM" id="SignalP"/>
    </source>
</evidence>
<keyword evidence="4" id="KW-1185">Reference proteome</keyword>
<dbReference type="Pfam" id="PF13557">
    <property type="entry name" value="Phenol_MetA_deg"/>
    <property type="match status" value="1"/>
</dbReference>
<dbReference type="GO" id="GO:0004435">
    <property type="term" value="F:phosphatidylinositol-4,5-bisphosphate phospholipase C activity"/>
    <property type="evidence" value="ECO:0007669"/>
    <property type="project" value="InterPro"/>
</dbReference>
<name>A0A6L6HV95_9RHOB</name>
<dbReference type="EMBL" id="WMBT01000008">
    <property type="protein sequence ID" value="MTE01218.1"/>
    <property type="molecule type" value="Genomic_DNA"/>
</dbReference>
<keyword evidence="1" id="KW-0732">Signal</keyword>
<evidence type="ECO:0000259" key="2">
    <source>
        <dbReference type="PROSITE" id="PS50008"/>
    </source>
</evidence>